<feature type="transmembrane region" description="Helical" evidence="1">
    <location>
        <begin position="21"/>
        <end position="41"/>
    </location>
</feature>
<name>A0A0E9WR84_ANGAN</name>
<accession>A0A0E9WR84</accession>
<dbReference type="AlphaFoldDB" id="A0A0E9WR84"/>
<evidence type="ECO:0000256" key="1">
    <source>
        <dbReference type="SAM" id="Phobius"/>
    </source>
</evidence>
<reference evidence="2" key="2">
    <citation type="journal article" date="2015" name="Fish Shellfish Immunol.">
        <title>Early steps in the European eel (Anguilla anguilla)-Vibrio vulnificus interaction in the gills: Role of the RtxA13 toxin.</title>
        <authorList>
            <person name="Callol A."/>
            <person name="Pajuelo D."/>
            <person name="Ebbesson L."/>
            <person name="Teles M."/>
            <person name="MacKenzie S."/>
            <person name="Amaro C."/>
        </authorList>
    </citation>
    <scope>NUCLEOTIDE SEQUENCE</scope>
</reference>
<keyword evidence="1" id="KW-1133">Transmembrane helix</keyword>
<organism evidence="2">
    <name type="scientific">Anguilla anguilla</name>
    <name type="common">European freshwater eel</name>
    <name type="synonym">Muraena anguilla</name>
    <dbReference type="NCBI Taxonomy" id="7936"/>
    <lineage>
        <taxon>Eukaryota</taxon>
        <taxon>Metazoa</taxon>
        <taxon>Chordata</taxon>
        <taxon>Craniata</taxon>
        <taxon>Vertebrata</taxon>
        <taxon>Euteleostomi</taxon>
        <taxon>Actinopterygii</taxon>
        <taxon>Neopterygii</taxon>
        <taxon>Teleostei</taxon>
        <taxon>Anguilliformes</taxon>
        <taxon>Anguillidae</taxon>
        <taxon>Anguilla</taxon>
    </lineage>
</organism>
<proteinExistence type="predicted"/>
<keyword evidence="1" id="KW-0812">Transmembrane</keyword>
<reference evidence="2" key="1">
    <citation type="submission" date="2014-11" db="EMBL/GenBank/DDBJ databases">
        <authorList>
            <person name="Amaro Gonzalez C."/>
        </authorList>
    </citation>
    <scope>NUCLEOTIDE SEQUENCE</scope>
</reference>
<keyword evidence="1" id="KW-0472">Membrane</keyword>
<sequence>MGFFTQHTFVISFYRYWHHKFWSHFFFISFLLSTPHISFYFPTIFRLSKFFCILPSCSFF</sequence>
<dbReference type="EMBL" id="GBXM01015801">
    <property type="protein sequence ID" value="JAH92776.1"/>
    <property type="molecule type" value="Transcribed_RNA"/>
</dbReference>
<protein>
    <submittedName>
        <fullName evidence="2">Uncharacterized protein</fullName>
    </submittedName>
</protein>
<evidence type="ECO:0000313" key="2">
    <source>
        <dbReference type="EMBL" id="JAH92776.1"/>
    </source>
</evidence>